<sequence>MSALSSSLLTQWAQARAEWESSARLRIGLWSMLGIALLWLLLVLLDAGDASAQRILTREAELQRLTKAAKGDLWGQRLAQGKEQLAALESMVWSEPELGLSEAAFQDWLREVSTRLGLKTRELQVSRVEPAKLDQKDPLPPGTTLLRARLVVDLQRAALFSFLAEVARNERSIVVERLIIRGQSQPAVAEIELRALARRPGVKP</sequence>
<keyword evidence="3" id="KW-1185">Reference proteome</keyword>
<evidence type="ECO:0000256" key="1">
    <source>
        <dbReference type="SAM" id="Phobius"/>
    </source>
</evidence>
<keyword evidence="1" id="KW-1133">Transmembrane helix</keyword>
<evidence type="ECO:0000313" key="3">
    <source>
        <dbReference type="Proteomes" id="UP001238603"/>
    </source>
</evidence>
<dbReference type="RefSeq" id="WP_285982943.1">
    <property type="nucleotide sequence ID" value="NZ_JASVDS010000003.1"/>
</dbReference>
<gene>
    <name evidence="2" type="ORF">QRD43_13245</name>
</gene>
<organism evidence="2 3">
    <name type="scientific">Roseateles subflavus</name>
    <dbReference type="NCBI Taxonomy" id="3053353"/>
    <lineage>
        <taxon>Bacteria</taxon>
        <taxon>Pseudomonadati</taxon>
        <taxon>Pseudomonadota</taxon>
        <taxon>Betaproteobacteria</taxon>
        <taxon>Burkholderiales</taxon>
        <taxon>Sphaerotilaceae</taxon>
        <taxon>Roseateles</taxon>
    </lineage>
</organism>
<comment type="caution">
    <text evidence="2">The sequence shown here is derived from an EMBL/GenBank/DDBJ whole genome shotgun (WGS) entry which is preliminary data.</text>
</comment>
<name>A0ABT7LKB3_9BURK</name>
<protein>
    <recommendedName>
        <fullName evidence="4">Type II secretion system protein M</fullName>
    </recommendedName>
</protein>
<dbReference type="EMBL" id="JASVDS010000003">
    <property type="protein sequence ID" value="MDL5032874.1"/>
    <property type="molecule type" value="Genomic_DNA"/>
</dbReference>
<proteinExistence type="predicted"/>
<dbReference type="Proteomes" id="UP001238603">
    <property type="component" value="Unassembled WGS sequence"/>
</dbReference>
<reference evidence="2 3" key="1">
    <citation type="submission" date="2023-06" db="EMBL/GenBank/DDBJ databases">
        <title>Pelomonas sp. APW6 16S ribosomal RNA gene genome sequencing and assembly.</title>
        <authorList>
            <person name="Woo H."/>
        </authorList>
    </citation>
    <scope>NUCLEOTIDE SEQUENCE [LARGE SCALE GENOMIC DNA]</scope>
    <source>
        <strain evidence="2 3">APW6</strain>
    </source>
</reference>
<keyword evidence="1" id="KW-0812">Transmembrane</keyword>
<evidence type="ECO:0000313" key="2">
    <source>
        <dbReference type="EMBL" id="MDL5032874.1"/>
    </source>
</evidence>
<feature type="transmembrane region" description="Helical" evidence="1">
    <location>
        <begin position="27"/>
        <end position="45"/>
    </location>
</feature>
<evidence type="ECO:0008006" key="4">
    <source>
        <dbReference type="Google" id="ProtNLM"/>
    </source>
</evidence>
<accession>A0ABT7LKB3</accession>
<keyword evidence="1" id="KW-0472">Membrane</keyword>